<feature type="transmembrane region" description="Helical" evidence="5">
    <location>
        <begin position="6"/>
        <end position="21"/>
    </location>
</feature>
<dbReference type="GO" id="GO:0012505">
    <property type="term" value="C:endomembrane system"/>
    <property type="evidence" value="ECO:0007669"/>
    <property type="project" value="UniProtKB-SubCell"/>
</dbReference>
<keyword evidence="4 5" id="KW-0472">Membrane</keyword>
<evidence type="ECO:0000256" key="3">
    <source>
        <dbReference type="ARBA" id="ARBA00022989"/>
    </source>
</evidence>
<gene>
    <name evidence="6" type="ORF">PATL70BA_3340</name>
</gene>
<dbReference type="KEGG" id="cbar:PATL70BA_3340"/>
<evidence type="ECO:0000256" key="4">
    <source>
        <dbReference type="ARBA" id="ARBA00023136"/>
    </source>
</evidence>
<keyword evidence="7" id="KW-1185">Reference proteome</keyword>
<name>A0A3P7Q0K3_9FIRM</name>
<dbReference type="GO" id="GO:0008168">
    <property type="term" value="F:methyltransferase activity"/>
    <property type="evidence" value="ECO:0007669"/>
    <property type="project" value="UniProtKB-KW"/>
</dbReference>
<organism evidence="6 7">
    <name type="scientific">Petrocella atlantisensis</name>
    <dbReference type="NCBI Taxonomy" id="2173034"/>
    <lineage>
        <taxon>Bacteria</taxon>
        <taxon>Bacillati</taxon>
        <taxon>Bacillota</taxon>
        <taxon>Clostridia</taxon>
        <taxon>Lachnospirales</taxon>
        <taxon>Vallitaleaceae</taxon>
        <taxon>Petrocella</taxon>
    </lineage>
</organism>
<protein>
    <submittedName>
        <fullName evidence="6">Protein-S-isoprenylcysteine O-methyltransferase Ste14</fullName>
    </submittedName>
</protein>
<dbReference type="GO" id="GO:0032259">
    <property type="term" value="P:methylation"/>
    <property type="evidence" value="ECO:0007669"/>
    <property type="project" value="UniProtKB-KW"/>
</dbReference>
<keyword evidence="2 5" id="KW-0812">Transmembrane</keyword>
<keyword evidence="6" id="KW-0489">Methyltransferase</keyword>
<evidence type="ECO:0000256" key="2">
    <source>
        <dbReference type="ARBA" id="ARBA00022692"/>
    </source>
</evidence>
<feature type="transmembrane region" description="Helical" evidence="5">
    <location>
        <begin position="46"/>
        <end position="66"/>
    </location>
</feature>
<dbReference type="PANTHER" id="PTHR12714">
    <property type="entry name" value="PROTEIN-S ISOPRENYLCYSTEINE O-METHYLTRANSFERASE"/>
    <property type="match status" value="1"/>
</dbReference>
<dbReference type="PANTHER" id="PTHR12714:SF9">
    <property type="entry name" value="PROTEIN-S-ISOPRENYLCYSTEINE O-METHYLTRANSFERASE"/>
    <property type="match status" value="1"/>
</dbReference>
<feature type="transmembrane region" description="Helical" evidence="5">
    <location>
        <begin position="72"/>
        <end position="95"/>
    </location>
</feature>
<proteinExistence type="predicted"/>
<accession>A0A3P7Q0K3</accession>
<sequence>MLIGYILFFIFYGAYFTKMMLQRRKGIETDQLGKGGKVYGNRTFEIVLKFTTYLLAMLQLISVYIFDPKSILISQLYAGLIISGIGTSIFIIAMYQMKDSWRAGIDPSAKTDLVTDGLYSFSRNPAFVGFDCFYIGFGIGYSNIIIMFLSVFTILLFHNQILQEEKYLADEFGEDYIRYMKEVPRYLLLKSN</sequence>
<dbReference type="Proteomes" id="UP000279029">
    <property type="component" value="Chromosome"/>
</dbReference>
<evidence type="ECO:0000313" key="6">
    <source>
        <dbReference type="EMBL" id="VDN49267.1"/>
    </source>
</evidence>
<reference evidence="6 7" key="1">
    <citation type="submission" date="2018-09" db="EMBL/GenBank/DDBJ databases">
        <authorList>
            <person name="Postec A."/>
        </authorList>
    </citation>
    <scope>NUCLEOTIDE SEQUENCE [LARGE SCALE GENOMIC DNA]</scope>
    <source>
        <strain evidence="6">70B-A</strain>
    </source>
</reference>
<dbReference type="EMBL" id="LR130778">
    <property type="protein sequence ID" value="VDN49267.1"/>
    <property type="molecule type" value="Genomic_DNA"/>
</dbReference>
<keyword evidence="3 5" id="KW-1133">Transmembrane helix</keyword>
<dbReference type="AlphaFoldDB" id="A0A3P7Q0K3"/>
<keyword evidence="6" id="KW-0808">Transferase</keyword>
<comment type="subcellular location">
    <subcellularLocation>
        <location evidence="1">Endomembrane system</location>
        <topology evidence="1">Multi-pass membrane protein</topology>
    </subcellularLocation>
</comment>
<feature type="transmembrane region" description="Helical" evidence="5">
    <location>
        <begin position="132"/>
        <end position="157"/>
    </location>
</feature>
<dbReference type="Gene3D" id="1.20.120.1630">
    <property type="match status" value="1"/>
</dbReference>
<dbReference type="Pfam" id="PF04191">
    <property type="entry name" value="PEMT"/>
    <property type="match status" value="1"/>
</dbReference>
<evidence type="ECO:0000313" key="7">
    <source>
        <dbReference type="Proteomes" id="UP000279029"/>
    </source>
</evidence>
<dbReference type="InterPro" id="IPR007318">
    <property type="entry name" value="Phopholipid_MeTrfase"/>
</dbReference>
<evidence type="ECO:0000256" key="5">
    <source>
        <dbReference type="SAM" id="Phobius"/>
    </source>
</evidence>
<dbReference type="OrthoDB" id="9782395at2"/>
<evidence type="ECO:0000256" key="1">
    <source>
        <dbReference type="ARBA" id="ARBA00004127"/>
    </source>
</evidence>
<dbReference type="RefSeq" id="WP_125138262.1">
    <property type="nucleotide sequence ID" value="NZ_LR130778.1"/>
</dbReference>